<feature type="compositionally biased region" description="Pro residues" evidence="1">
    <location>
        <begin position="251"/>
        <end position="261"/>
    </location>
</feature>
<feature type="region of interest" description="Disordered" evidence="1">
    <location>
        <begin position="141"/>
        <end position="220"/>
    </location>
</feature>
<evidence type="ECO:0000256" key="1">
    <source>
        <dbReference type="SAM" id="MobiDB-lite"/>
    </source>
</evidence>
<organism evidence="2">
    <name type="scientific">Oryza glumipatula</name>
    <dbReference type="NCBI Taxonomy" id="40148"/>
    <lineage>
        <taxon>Eukaryota</taxon>
        <taxon>Viridiplantae</taxon>
        <taxon>Streptophyta</taxon>
        <taxon>Embryophyta</taxon>
        <taxon>Tracheophyta</taxon>
        <taxon>Spermatophyta</taxon>
        <taxon>Magnoliopsida</taxon>
        <taxon>Liliopsida</taxon>
        <taxon>Poales</taxon>
        <taxon>Poaceae</taxon>
        <taxon>BOP clade</taxon>
        <taxon>Oryzoideae</taxon>
        <taxon>Oryzeae</taxon>
        <taxon>Oryzinae</taxon>
        <taxon>Oryza</taxon>
    </lineage>
</organism>
<name>A0A0E0AZD3_9ORYZ</name>
<feature type="compositionally biased region" description="Polar residues" evidence="1">
    <location>
        <begin position="206"/>
        <end position="217"/>
    </location>
</feature>
<dbReference type="HOGENOM" id="CLU_1067018_0_0_1"/>
<feature type="region of interest" description="Disordered" evidence="1">
    <location>
        <begin position="235"/>
        <end position="261"/>
    </location>
</feature>
<feature type="compositionally biased region" description="Low complexity" evidence="1">
    <location>
        <begin position="237"/>
        <end position="250"/>
    </location>
</feature>
<dbReference type="Gramene" id="OGLUM09G00630.1">
    <property type="protein sequence ID" value="OGLUM09G00630.1"/>
    <property type="gene ID" value="OGLUM09G00630"/>
</dbReference>
<reference evidence="2" key="1">
    <citation type="submission" date="2015-04" db="UniProtKB">
        <authorList>
            <consortium name="EnsemblPlants"/>
        </authorList>
    </citation>
    <scope>IDENTIFICATION</scope>
</reference>
<feature type="compositionally biased region" description="Basic residues" evidence="1">
    <location>
        <begin position="152"/>
        <end position="169"/>
    </location>
</feature>
<protein>
    <submittedName>
        <fullName evidence="2">Uncharacterized protein</fullName>
    </submittedName>
</protein>
<proteinExistence type="predicted"/>
<reference evidence="2" key="2">
    <citation type="submission" date="2018-05" db="EMBL/GenBank/DDBJ databases">
        <title>OgluRS3 (Oryza glumaepatula Reference Sequence Version 3).</title>
        <authorList>
            <person name="Zhang J."/>
            <person name="Kudrna D."/>
            <person name="Lee S."/>
            <person name="Talag J."/>
            <person name="Welchert J."/>
            <person name="Wing R.A."/>
        </authorList>
    </citation>
    <scope>NUCLEOTIDE SEQUENCE [LARGE SCALE GENOMIC DNA]</scope>
</reference>
<evidence type="ECO:0000313" key="3">
    <source>
        <dbReference type="Proteomes" id="UP000026961"/>
    </source>
</evidence>
<dbReference type="EnsemblPlants" id="OGLUM09G00630.1">
    <property type="protein sequence ID" value="OGLUM09G00630.1"/>
    <property type="gene ID" value="OGLUM09G00630"/>
</dbReference>
<feature type="region of interest" description="Disordered" evidence="1">
    <location>
        <begin position="102"/>
        <end position="122"/>
    </location>
</feature>
<sequence length="261" mass="28117">MQMRDTSIVGIYGANNKTLQHIRPCGDGAESVIPLIQQDTCKLVPLSGAAARPWLWILLMAMESDWRMIAMVTPAPPGGWDFSDDALRDEASVKGRDVPFMMHTRKQPPTSLYMQQPPPSKPHPAAGLLLHAAAVAIPKATHSTPCHPTFARSRHRRPLSTRNGRRRPGSHAQQSPLLYHATAPPPTSHYTQLLPPPQRHAPQSPLPTTLCTPQPSLSPKPYAAATAALPVCVGAATPSLSEPPSTSLYTPQPPLPPSLSA</sequence>
<accession>A0A0E0AZD3</accession>
<keyword evidence="3" id="KW-1185">Reference proteome</keyword>
<dbReference type="Proteomes" id="UP000026961">
    <property type="component" value="Chromosome 9"/>
</dbReference>
<dbReference type="AlphaFoldDB" id="A0A0E0AZD3"/>
<evidence type="ECO:0000313" key="2">
    <source>
        <dbReference type="EnsemblPlants" id="OGLUM09G00630.1"/>
    </source>
</evidence>